<accession>A0A8W8J420</accession>
<dbReference type="SUPFAM" id="SSF81296">
    <property type="entry name" value="E set domains"/>
    <property type="match status" value="1"/>
</dbReference>
<evidence type="ECO:0000256" key="3">
    <source>
        <dbReference type="PROSITE-ProRule" id="PRU00087"/>
    </source>
</evidence>
<evidence type="ECO:0000256" key="2">
    <source>
        <dbReference type="ARBA" id="ARBA00022737"/>
    </source>
</evidence>
<keyword evidence="5" id="KW-1185">Reference proteome</keyword>
<evidence type="ECO:0000313" key="5">
    <source>
        <dbReference type="Proteomes" id="UP000005408"/>
    </source>
</evidence>
<dbReference type="SMART" id="SM00557">
    <property type="entry name" value="IG_FLMN"/>
    <property type="match status" value="1"/>
</dbReference>
<sequence length="101" mass="10978">AKSLRRFRGDASKVNVRGPGLKKARCNQTQTFTIDVKDAGHAMLCVGMVAPNGLPEPELMVKKNNPTQYTVSYKVVEAGEHTLCIRFGDEEVPGSPFSIAT</sequence>
<protein>
    <recommendedName>
        <fullName evidence="6">Filamin-C</fullName>
    </recommendedName>
</protein>
<comment type="similarity">
    <text evidence="1">Belongs to the filamin family.</text>
</comment>
<feature type="repeat" description="Filamin" evidence="3">
    <location>
        <begin position="6"/>
        <end position="101"/>
    </location>
</feature>
<dbReference type="Gene3D" id="2.60.40.10">
    <property type="entry name" value="Immunoglobulins"/>
    <property type="match status" value="1"/>
</dbReference>
<dbReference type="EnsemblMetazoa" id="G1715.14">
    <property type="protein sequence ID" value="G1715.14:cds"/>
    <property type="gene ID" value="G1715"/>
</dbReference>
<dbReference type="PANTHER" id="PTHR38537:SF8">
    <property type="entry name" value="FILAMIN-A"/>
    <property type="match status" value="1"/>
</dbReference>
<reference evidence="4" key="1">
    <citation type="submission" date="2022-08" db="UniProtKB">
        <authorList>
            <consortium name="EnsemblMetazoa"/>
        </authorList>
    </citation>
    <scope>IDENTIFICATION</scope>
    <source>
        <strain evidence="4">05x7-T-G4-1.051#20</strain>
    </source>
</reference>
<dbReference type="InterPro" id="IPR001298">
    <property type="entry name" value="Filamin/ABP280_rpt"/>
</dbReference>
<dbReference type="GO" id="GO:0030036">
    <property type="term" value="P:actin cytoskeleton organization"/>
    <property type="evidence" value="ECO:0007669"/>
    <property type="project" value="InterPro"/>
</dbReference>
<dbReference type="Pfam" id="PF00630">
    <property type="entry name" value="Filamin"/>
    <property type="match status" value="1"/>
</dbReference>
<organism evidence="4 5">
    <name type="scientific">Magallana gigas</name>
    <name type="common">Pacific oyster</name>
    <name type="synonym">Crassostrea gigas</name>
    <dbReference type="NCBI Taxonomy" id="29159"/>
    <lineage>
        <taxon>Eukaryota</taxon>
        <taxon>Metazoa</taxon>
        <taxon>Spiralia</taxon>
        <taxon>Lophotrochozoa</taxon>
        <taxon>Mollusca</taxon>
        <taxon>Bivalvia</taxon>
        <taxon>Autobranchia</taxon>
        <taxon>Pteriomorphia</taxon>
        <taxon>Ostreida</taxon>
        <taxon>Ostreoidea</taxon>
        <taxon>Ostreidae</taxon>
        <taxon>Magallana</taxon>
    </lineage>
</organism>
<proteinExistence type="inferred from homology"/>
<dbReference type="GO" id="GO:0051015">
    <property type="term" value="F:actin filament binding"/>
    <property type="evidence" value="ECO:0007669"/>
    <property type="project" value="InterPro"/>
</dbReference>
<evidence type="ECO:0000313" key="4">
    <source>
        <dbReference type="EnsemblMetazoa" id="G1715.14:cds"/>
    </source>
</evidence>
<dbReference type="PROSITE" id="PS50194">
    <property type="entry name" value="FILAMIN_REPEAT"/>
    <property type="match status" value="1"/>
</dbReference>
<keyword evidence="2" id="KW-0677">Repeat</keyword>
<dbReference type="InterPro" id="IPR044801">
    <property type="entry name" value="Filamin"/>
</dbReference>
<dbReference type="PANTHER" id="PTHR38537">
    <property type="entry name" value="JITTERBUG, ISOFORM N"/>
    <property type="match status" value="1"/>
</dbReference>
<evidence type="ECO:0000256" key="1">
    <source>
        <dbReference type="ARBA" id="ARBA00009238"/>
    </source>
</evidence>
<name>A0A8W8J420_MAGGI</name>
<evidence type="ECO:0008006" key="6">
    <source>
        <dbReference type="Google" id="ProtNLM"/>
    </source>
</evidence>
<dbReference type="Proteomes" id="UP000005408">
    <property type="component" value="Unassembled WGS sequence"/>
</dbReference>
<dbReference type="AlphaFoldDB" id="A0A8W8J420"/>
<dbReference type="InterPro" id="IPR014756">
    <property type="entry name" value="Ig_E-set"/>
</dbReference>
<dbReference type="FunFam" id="2.60.40.10:FF:000096">
    <property type="entry name" value="filamin-C isoform X2"/>
    <property type="match status" value="1"/>
</dbReference>
<dbReference type="InterPro" id="IPR013783">
    <property type="entry name" value="Ig-like_fold"/>
</dbReference>
<dbReference type="InterPro" id="IPR017868">
    <property type="entry name" value="Filamin/ABP280_repeat-like"/>
</dbReference>